<keyword evidence="2 3" id="KW-0342">GTP-binding</keyword>
<dbReference type="InterPro" id="IPR005225">
    <property type="entry name" value="Small_GTP-bd"/>
</dbReference>
<sequence>MFLLQWFPGHMKKTLQKIKLNLKLVDIILIILDARIPISSMNFELLKIINNKPFLILLNKMSLADSDKNNLFVNFFNKKKIEILFIDSKNKINIDKIFVKIKKIFDTKNKLKHYYIKNTIKLMIIGLPNVGKSTLVNCLAKKKVAITAKKPGITKKLQWISASNNIQLLDTPGILYPKINNYKIGYSLGICGCIKENLIPKEELVNYFLNYLKNYYPEKLKLFFNFDEKEIKEEINLLKTLIQKRYNEKILNQNNYDSFINHNNIIEKIFSEFTSKKIQKINFDLNLLF</sequence>
<dbReference type="PANTHER" id="PTHR45782:SF4">
    <property type="entry name" value="MITOCHONDRIAL RIBOSOME-ASSOCIATED GTPASE 1"/>
    <property type="match status" value="1"/>
</dbReference>
<dbReference type="NCBIfam" id="TIGR00231">
    <property type="entry name" value="small_GTP"/>
    <property type="match status" value="1"/>
</dbReference>
<name>A0ABY7M1L7_9MOLU</name>
<protein>
    <recommendedName>
        <fullName evidence="3">Ribosome biogenesis GTPase A</fullName>
    </recommendedName>
</protein>
<dbReference type="Gene3D" id="3.40.50.300">
    <property type="entry name" value="P-loop containing nucleotide triphosphate hydrolases"/>
    <property type="match status" value="1"/>
</dbReference>
<feature type="domain" description="CP-type G" evidence="4">
    <location>
        <begin position="12"/>
        <end position="177"/>
    </location>
</feature>
<dbReference type="PIRSF" id="PIRSF006230">
    <property type="entry name" value="MG442"/>
    <property type="match status" value="1"/>
</dbReference>
<dbReference type="Pfam" id="PF01926">
    <property type="entry name" value="MMR_HSR1"/>
    <property type="match status" value="1"/>
</dbReference>
<organism evidence="5 6">
    <name type="scientific">Candidatus Phytoplasma sacchari</name>
    <dbReference type="NCBI Taxonomy" id="2609813"/>
    <lineage>
        <taxon>Bacteria</taxon>
        <taxon>Bacillati</taxon>
        <taxon>Mycoplasmatota</taxon>
        <taxon>Mollicutes</taxon>
        <taxon>Acholeplasmatales</taxon>
        <taxon>Acholeplasmataceae</taxon>
        <taxon>Candidatus Phytoplasma</taxon>
        <taxon>16SrXI (Rice yellow dwarf group)</taxon>
    </lineage>
</organism>
<proteinExistence type="inferred from homology"/>
<dbReference type="InterPro" id="IPR023179">
    <property type="entry name" value="GTP-bd_ortho_bundle_sf"/>
</dbReference>
<dbReference type="InterPro" id="IPR027417">
    <property type="entry name" value="P-loop_NTPase"/>
</dbReference>
<comment type="function">
    <text evidence="3">Required for a late step of 50S ribosomal subunit assembly. Has GTPase activity.</text>
</comment>
<dbReference type="InterPro" id="IPR006073">
    <property type="entry name" value="GTP-bd"/>
</dbReference>
<dbReference type="Gene3D" id="1.10.1580.10">
    <property type="match status" value="1"/>
</dbReference>
<dbReference type="CDD" id="cd01856">
    <property type="entry name" value="YlqF"/>
    <property type="match status" value="1"/>
</dbReference>
<evidence type="ECO:0000259" key="4">
    <source>
        <dbReference type="PROSITE" id="PS51721"/>
    </source>
</evidence>
<evidence type="ECO:0000256" key="2">
    <source>
        <dbReference type="ARBA" id="ARBA00023134"/>
    </source>
</evidence>
<keyword evidence="1 3" id="KW-0547">Nucleotide-binding</keyword>
<dbReference type="PANTHER" id="PTHR45782">
    <property type="entry name" value="MITOCHONDRIAL RIBOSOME-ASSOCIATED GTPASE 1"/>
    <property type="match status" value="1"/>
</dbReference>
<gene>
    <name evidence="5" type="primary">ylqF</name>
    <name evidence="5" type="ORF">O7R10_00875</name>
</gene>
<dbReference type="PROSITE" id="PS51721">
    <property type="entry name" value="G_CP"/>
    <property type="match status" value="1"/>
</dbReference>
<dbReference type="SUPFAM" id="SSF52540">
    <property type="entry name" value="P-loop containing nucleoside triphosphate hydrolases"/>
    <property type="match status" value="1"/>
</dbReference>
<accession>A0ABY7M1L7</accession>
<comment type="similarity">
    <text evidence="3">Belongs to the TRAFAC class YlqF/YawG GTPase family. MTG1 subfamily.</text>
</comment>
<dbReference type="EMBL" id="CP115156">
    <property type="protein sequence ID" value="WBL31601.1"/>
    <property type="molecule type" value="Genomic_DNA"/>
</dbReference>
<dbReference type="InterPro" id="IPR030378">
    <property type="entry name" value="G_CP_dom"/>
</dbReference>
<keyword evidence="6" id="KW-1185">Reference proteome</keyword>
<dbReference type="InterPro" id="IPR019991">
    <property type="entry name" value="GTP-bd_ribosome_bgen"/>
</dbReference>
<evidence type="ECO:0000256" key="3">
    <source>
        <dbReference type="PIRNR" id="PIRNR006230"/>
    </source>
</evidence>
<evidence type="ECO:0000313" key="6">
    <source>
        <dbReference type="Proteomes" id="UP001210120"/>
    </source>
</evidence>
<evidence type="ECO:0000313" key="5">
    <source>
        <dbReference type="EMBL" id="WBL31601.1"/>
    </source>
</evidence>
<comment type="subcellular location">
    <subcellularLocation>
        <location evidence="3">Cytoplasm</location>
    </subcellularLocation>
</comment>
<dbReference type="Proteomes" id="UP001210120">
    <property type="component" value="Chromosome"/>
</dbReference>
<keyword evidence="3" id="KW-0963">Cytoplasm</keyword>
<evidence type="ECO:0000256" key="1">
    <source>
        <dbReference type="ARBA" id="ARBA00022741"/>
    </source>
</evidence>
<dbReference type="InterPro" id="IPR016478">
    <property type="entry name" value="GTPase_MTG1"/>
</dbReference>
<dbReference type="NCBIfam" id="TIGR03596">
    <property type="entry name" value="GTPase_YlqF"/>
    <property type="match status" value="1"/>
</dbReference>
<reference evidence="5" key="1">
    <citation type="submission" date="2022-12" db="EMBL/GenBank/DDBJ databases">
        <title>Genomic Characterization of Candidatus Phytoplasma sacchari in China.</title>
        <authorList>
            <person name="Zhang R.-Y."/>
        </authorList>
    </citation>
    <scope>NUCLEOTIDE SEQUENCE [LARGE SCALE GENOMIC DNA]</scope>
    <source>
        <strain evidence="5">SCWL1</strain>
    </source>
</reference>